<protein>
    <submittedName>
        <fullName evidence="8">Transcription initiation factor TFIID subunit 6</fullName>
    </submittedName>
</protein>
<comment type="subcellular location">
    <subcellularLocation>
        <location evidence="1">Nucleus</location>
    </subcellularLocation>
</comment>
<keyword evidence="3" id="KW-0805">Transcription regulation</keyword>
<reference evidence="8 9" key="1">
    <citation type="submission" date="2024-01" db="EMBL/GenBank/DDBJ databases">
        <authorList>
            <consortium name="Genoscope - CEA"/>
            <person name="William W."/>
        </authorList>
    </citation>
    <scope>NUCLEOTIDE SEQUENCE [LARGE SCALE GENOMIC DNA]</scope>
    <source>
        <strain evidence="8 9">29B2s-10</strain>
    </source>
</reference>
<feature type="domain" description="TATA box binding protein associated factor (TAF) histone-like fold" evidence="7">
    <location>
        <begin position="13"/>
        <end position="76"/>
    </location>
</feature>
<evidence type="ECO:0000256" key="1">
    <source>
        <dbReference type="ARBA" id="ARBA00004123"/>
    </source>
</evidence>
<dbReference type="InterPro" id="IPR004823">
    <property type="entry name" value="TAF_TATA-bd_Histone-like_dom"/>
</dbReference>
<keyword evidence="4" id="KW-0804">Transcription</keyword>
<dbReference type="CDD" id="cd22931">
    <property type="entry name" value="HFD_TAF6"/>
    <property type="match status" value="1"/>
</dbReference>
<dbReference type="Pfam" id="PF02969">
    <property type="entry name" value="TAF"/>
    <property type="match status" value="1"/>
</dbReference>
<comment type="similarity">
    <text evidence="2">Belongs to the TAF6 family.</text>
</comment>
<accession>A0ABP0EAJ4</accession>
<feature type="region of interest" description="Disordered" evidence="6">
    <location>
        <begin position="174"/>
        <end position="226"/>
    </location>
</feature>
<evidence type="ECO:0000256" key="4">
    <source>
        <dbReference type="ARBA" id="ARBA00023163"/>
    </source>
</evidence>
<evidence type="ECO:0000256" key="3">
    <source>
        <dbReference type="ARBA" id="ARBA00023015"/>
    </source>
</evidence>
<dbReference type="SUPFAM" id="SSF47113">
    <property type="entry name" value="Histone-fold"/>
    <property type="match status" value="1"/>
</dbReference>
<dbReference type="InterPro" id="IPR011442">
    <property type="entry name" value="TAF6_C"/>
</dbReference>
<organism evidence="8 9">
    <name type="scientific">[Candida] anglica</name>
    <dbReference type="NCBI Taxonomy" id="148631"/>
    <lineage>
        <taxon>Eukaryota</taxon>
        <taxon>Fungi</taxon>
        <taxon>Dikarya</taxon>
        <taxon>Ascomycota</taxon>
        <taxon>Saccharomycotina</taxon>
        <taxon>Pichiomycetes</taxon>
        <taxon>Debaryomycetaceae</taxon>
        <taxon>Kurtzmaniella</taxon>
    </lineage>
</organism>
<evidence type="ECO:0000313" key="9">
    <source>
        <dbReference type="Proteomes" id="UP001497600"/>
    </source>
</evidence>
<dbReference type="SMART" id="SM00803">
    <property type="entry name" value="TAF"/>
    <property type="match status" value="1"/>
</dbReference>
<evidence type="ECO:0000259" key="7">
    <source>
        <dbReference type="SMART" id="SM00803"/>
    </source>
</evidence>
<evidence type="ECO:0000313" key="8">
    <source>
        <dbReference type="EMBL" id="CAK7903514.1"/>
    </source>
</evidence>
<name>A0ABP0EAJ4_9ASCO</name>
<dbReference type="EMBL" id="OZ004256">
    <property type="protein sequence ID" value="CAK7903514.1"/>
    <property type="molecule type" value="Genomic_DNA"/>
</dbReference>
<dbReference type="Gene3D" id="1.10.20.10">
    <property type="entry name" value="Histone, subunit A"/>
    <property type="match status" value="1"/>
</dbReference>
<keyword evidence="5" id="KW-0539">Nucleus</keyword>
<dbReference type="InterPro" id="IPR016024">
    <property type="entry name" value="ARM-type_fold"/>
</dbReference>
<dbReference type="Gene3D" id="1.25.40.770">
    <property type="entry name" value="TAF6, C-terminal HEAT repeat domain"/>
    <property type="match status" value="1"/>
</dbReference>
<feature type="region of interest" description="Disordered" evidence="6">
    <location>
        <begin position="346"/>
        <end position="387"/>
    </location>
</feature>
<sequence>MEASSKVPLSHTLWSPHDTVKDAAESLGINLPEEAAKNLAMDVEYRIHEILETANKFMRHGKRKLLTTGDISLALKMLNIEPLYGYDNSQPLEFKEALVGAGGQTLYYIDDHEIEFEKLINQSLPRVPRQTSFTAHWLAIEGVQPMISQNPLPSEIKALAPIVRGATSTLLGDSIGGSSSSSNGTANGAANSSGGSGANGTGAGGSNATNRSSGASTSGTSGTSGTKVEVKPLVKHVLSKQLQLYFDKVVEVLISTDPEKEQLKYAALTSLRNDPGLHQLVPYLIQFVAEQITNQLRNINILSTMLEVISALVENKTIFLDPYVHALMPCILTLLLAKRIGPNVANGGSSAAVSKAENVKSSDAMEVDDEDKTTSSNEKSSTKDTDSDSLLQQLAVREFAAVLLHHIIRVYGSSYTTLMPRVTRTLLRALLDASKPVGTHYGALLGLQNMGSEVIKLVLIGNLKMWCNSVISNGRSEQEREILLNTTLDTLRKLKNVSEDGQESTEEGTGLSDEVKEKLVERLGETLSDLVLEQEDSLEIVRGIFFGELNV</sequence>
<dbReference type="CDD" id="cd08050">
    <property type="entry name" value="TAF6C"/>
    <property type="match status" value="1"/>
</dbReference>
<feature type="compositionally biased region" description="Low complexity" evidence="6">
    <location>
        <begin position="176"/>
        <end position="193"/>
    </location>
</feature>
<evidence type="ECO:0000256" key="6">
    <source>
        <dbReference type="SAM" id="MobiDB-lite"/>
    </source>
</evidence>
<dbReference type="InterPro" id="IPR046344">
    <property type="entry name" value="TAF6_C_sf"/>
</dbReference>
<proteinExistence type="inferred from homology"/>
<evidence type="ECO:0000256" key="2">
    <source>
        <dbReference type="ARBA" id="ARBA00007688"/>
    </source>
</evidence>
<dbReference type="InterPro" id="IPR037796">
    <property type="entry name" value="TAF6"/>
</dbReference>
<dbReference type="PANTHER" id="PTHR10221:SF9">
    <property type="entry name" value="TRANSCRIPTION INITIATION FACTOR TFIID SUBUNIT 6"/>
    <property type="match status" value="1"/>
</dbReference>
<dbReference type="PANTHER" id="PTHR10221">
    <property type="entry name" value="TRANSCRIPTION INITIATION FACTOR TFIID SUBUNIT 6"/>
    <property type="match status" value="1"/>
</dbReference>
<keyword evidence="9" id="KW-1185">Reference proteome</keyword>
<dbReference type="Pfam" id="PF07571">
    <property type="entry name" value="TAF6_C"/>
    <property type="match status" value="1"/>
</dbReference>
<evidence type="ECO:0000256" key="5">
    <source>
        <dbReference type="ARBA" id="ARBA00023242"/>
    </source>
</evidence>
<feature type="compositionally biased region" description="Low complexity" evidence="6">
    <location>
        <begin position="206"/>
        <end position="226"/>
    </location>
</feature>
<dbReference type="Proteomes" id="UP001497600">
    <property type="component" value="Chromosome D"/>
</dbReference>
<gene>
    <name evidence="8" type="primary">TAF6</name>
    <name evidence="8" type="ORF">CAAN4_D04918</name>
</gene>
<dbReference type="SUPFAM" id="SSF48371">
    <property type="entry name" value="ARM repeat"/>
    <property type="match status" value="1"/>
</dbReference>
<dbReference type="InterPro" id="IPR009072">
    <property type="entry name" value="Histone-fold"/>
</dbReference>
<feature type="compositionally biased region" description="Gly residues" evidence="6">
    <location>
        <begin position="194"/>
        <end position="205"/>
    </location>
</feature>